<comment type="caution">
    <text evidence="1">The sequence shown here is derived from an EMBL/GenBank/DDBJ whole genome shotgun (WGS) entry which is preliminary data.</text>
</comment>
<organism evidence="1 2">
    <name type="scientific">Gordonia phosphorivorans</name>
    <dbReference type="NCBI Taxonomy" id="1056982"/>
    <lineage>
        <taxon>Bacteria</taxon>
        <taxon>Bacillati</taxon>
        <taxon>Actinomycetota</taxon>
        <taxon>Actinomycetes</taxon>
        <taxon>Mycobacteriales</taxon>
        <taxon>Gordoniaceae</taxon>
        <taxon>Gordonia</taxon>
    </lineage>
</organism>
<sequence length="123" mass="12762">MTTHAPAATDCVEQDARAALNAAMAARMAADNAVCIAAAAALRGVMESNGWAEIGVDCAEATFLQAAYDSDGHKIDLDEDTLTAYSDELFDVIGNIGRGLLQYSTVTGDKQVTLANLVAALPN</sequence>
<name>A0ABV6H3T8_9ACTN</name>
<evidence type="ECO:0000313" key="2">
    <source>
        <dbReference type="Proteomes" id="UP001589783"/>
    </source>
</evidence>
<reference evidence="1 2" key="1">
    <citation type="submission" date="2024-09" db="EMBL/GenBank/DDBJ databases">
        <authorList>
            <person name="Sun Q."/>
            <person name="Mori K."/>
        </authorList>
    </citation>
    <scope>NUCLEOTIDE SEQUENCE [LARGE SCALE GENOMIC DNA]</scope>
    <source>
        <strain evidence="1 2">CCM 7957</strain>
    </source>
</reference>
<dbReference type="RefSeq" id="WP_382359900.1">
    <property type="nucleotide sequence ID" value="NZ_JBHLWV010000006.1"/>
</dbReference>
<dbReference type="EMBL" id="JBHLWV010000006">
    <property type="protein sequence ID" value="MFC0313538.1"/>
    <property type="molecule type" value="Genomic_DNA"/>
</dbReference>
<accession>A0ABV6H3T8</accession>
<proteinExistence type="predicted"/>
<gene>
    <name evidence="1" type="ORF">ACFFJD_01560</name>
</gene>
<dbReference type="Proteomes" id="UP001589783">
    <property type="component" value="Unassembled WGS sequence"/>
</dbReference>
<keyword evidence="2" id="KW-1185">Reference proteome</keyword>
<protein>
    <submittedName>
        <fullName evidence="1">Uncharacterized protein</fullName>
    </submittedName>
</protein>
<evidence type="ECO:0000313" key="1">
    <source>
        <dbReference type="EMBL" id="MFC0313538.1"/>
    </source>
</evidence>